<dbReference type="InParanoid" id="A0A3N4KFY8"/>
<dbReference type="Gene3D" id="3.30.420.10">
    <property type="entry name" value="Ribonuclease H-like superfamily/Ribonuclease H"/>
    <property type="match status" value="1"/>
</dbReference>
<evidence type="ECO:0000313" key="1">
    <source>
        <dbReference type="EMBL" id="RPB08269.1"/>
    </source>
</evidence>
<dbReference type="AlphaFoldDB" id="A0A3N4KFY8"/>
<evidence type="ECO:0000313" key="2">
    <source>
        <dbReference type="Proteomes" id="UP000277580"/>
    </source>
</evidence>
<reference evidence="1 2" key="1">
    <citation type="journal article" date="2018" name="Nat. Ecol. Evol.">
        <title>Pezizomycetes genomes reveal the molecular basis of ectomycorrhizal truffle lifestyle.</title>
        <authorList>
            <person name="Murat C."/>
            <person name="Payen T."/>
            <person name="Noel B."/>
            <person name="Kuo A."/>
            <person name="Morin E."/>
            <person name="Chen J."/>
            <person name="Kohler A."/>
            <person name="Krizsan K."/>
            <person name="Balestrini R."/>
            <person name="Da Silva C."/>
            <person name="Montanini B."/>
            <person name="Hainaut M."/>
            <person name="Levati E."/>
            <person name="Barry K.W."/>
            <person name="Belfiori B."/>
            <person name="Cichocki N."/>
            <person name="Clum A."/>
            <person name="Dockter R.B."/>
            <person name="Fauchery L."/>
            <person name="Guy J."/>
            <person name="Iotti M."/>
            <person name="Le Tacon F."/>
            <person name="Lindquist E.A."/>
            <person name="Lipzen A."/>
            <person name="Malagnac F."/>
            <person name="Mello A."/>
            <person name="Molinier V."/>
            <person name="Miyauchi S."/>
            <person name="Poulain J."/>
            <person name="Riccioni C."/>
            <person name="Rubini A."/>
            <person name="Sitrit Y."/>
            <person name="Splivallo R."/>
            <person name="Traeger S."/>
            <person name="Wang M."/>
            <person name="Zifcakova L."/>
            <person name="Wipf D."/>
            <person name="Zambonelli A."/>
            <person name="Paolocci F."/>
            <person name="Nowrousian M."/>
            <person name="Ottonello S."/>
            <person name="Baldrian P."/>
            <person name="Spatafora J.W."/>
            <person name="Henrissat B."/>
            <person name="Nagy L.G."/>
            <person name="Aury J.M."/>
            <person name="Wincker P."/>
            <person name="Grigoriev I.V."/>
            <person name="Bonfante P."/>
            <person name="Martin F.M."/>
        </authorList>
    </citation>
    <scope>NUCLEOTIDE SEQUENCE [LARGE SCALE GENOMIC DNA]</scope>
    <source>
        <strain evidence="1 2">CCBAS932</strain>
    </source>
</reference>
<dbReference type="GO" id="GO:0003676">
    <property type="term" value="F:nucleic acid binding"/>
    <property type="evidence" value="ECO:0007669"/>
    <property type="project" value="InterPro"/>
</dbReference>
<dbReference type="InterPro" id="IPR036397">
    <property type="entry name" value="RNaseH_sf"/>
</dbReference>
<dbReference type="Proteomes" id="UP000277580">
    <property type="component" value="Unassembled WGS sequence"/>
</dbReference>
<gene>
    <name evidence="1" type="ORF">P167DRAFT_494465</name>
</gene>
<name>A0A3N4KFY8_9PEZI</name>
<sequence length="78" mass="8825">PPQSPDLNLIEALRADIETELGETIGLIQVIEVLKIIIRNTWDNIIVDRLDRLIRSMPRKLEAVIAAGGQATRYYIDN</sequence>
<protein>
    <submittedName>
        <fullName evidence="1">Uncharacterized protein</fullName>
    </submittedName>
</protein>
<feature type="non-terminal residue" evidence="1">
    <location>
        <position position="1"/>
    </location>
</feature>
<dbReference type="STRING" id="1392247.A0A3N4KFY8"/>
<dbReference type="EMBL" id="ML119166">
    <property type="protein sequence ID" value="RPB08269.1"/>
    <property type="molecule type" value="Genomic_DNA"/>
</dbReference>
<organism evidence="1 2">
    <name type="scientific">Morchella conica CCBAS932</name>
    <dbReference type="NCBI Taxonomy" id="1392247"/>
    <lineage>
        <taxon>Eukaryota</taxon>
        <taxon>Fungi</taxon>
        <taxon>Dikarya</taxon>
        <taxon>Ascomycota</taxon>
        <taxon>Pezizomycotina</taxon>
        <taxon>Pezizomycetes</taxon>
        <taxon>Pezizales</taxon>
        <taxon>Morchellaceae</taxon>
        <taxon>Morchella</taxon>
    </lineage>
</organism>
<keyword evidence="2" id="KW-1185">Reference proteome</keyword>
<accession>A0A3N4KFY8</accession>
<proteinExistence type="predicted"/>
<dbReference type="OrthoDB" id="5410741at2759"/>